<feature type="domain" description="ABC transporter" evidence="12">
    <location>
        <begin position="455"/>
        <end position="688"/>
    </location>
</feature>
<dbReference type="GO" id="GO:0005319">
    <property type="term" value="F:lipid transporter activity"/>
    <property type="evidence" value="ECO:0007669"/>
    <property type="project" value="TreeGrafter"/>
</dbReference>
<keyword evidence="7" id="KW-0067">ATP-binding</keyword>
<dbReference type="EMBL" id="JAVRRT010000005">
    <property type="protein sequence ID" value="KAK5172022.1"/>
    <property type="molecule type" value="Genomic_DNA"/>
</dbReference>
<sequence>MTLFRQTNALIGKDLKIVAQRRWASTFLRAIALPIAYIIFIAYARNFFLPPSEYGFGSPRPIRDLTTEVFNSSTSLGGRDRVVFINNGYQNGQIDILIDRLSSPLRAAGADVRTLPDEDRLSEICQSSLAGFSSCYASASFTGSPTEGSPSHWSYTARIDAGLGVSVFVNQDDNAAQVYVLPFVQAIDAEIARMSGAELPTDMLEQPFTYETIQDRENDVQRFFMSALSDYLAVTLFIAICGIVFHLPGYLAVEREAGLANLVDVMSHDRRPWITVIARLASHYASFALIYLLGWLAIGIVVSELIFVRTAASIVIPFHLMLGLSLTGYSLLFGSFFRRAQLSGISALIVSLALAVVAQFAPRVLASTIPLGLLFPPATYTLFAIQLADSEHLLQGGQLDELQPWSSLDVRGYVFFVFLGVQIVVFPLLAAFVQWSLHGTSRKRVAHVRDPALALRLTNVSKTFGGFWHTKVPLLGRETVRAVDDLSLDVVSGQLVTLLGVNGSGKSTLLAGITGTLSFSQGSMELVRGTSVGFCPQRNVTWSDLTVLENLKIMAKLKTKTSADFGKDNARNLINACDLGEKIKQKPQALSGGQQRKLQLALAFAGGSKICCIDEASSGLDPLSRRKIWEIMLAQRGARTIILTTHALDEADALSDHVAIMSKGRLIAEGSSAELKHMYGGGFTVVTQANGNLNDRSLTVRGHERSSKAADIAEVRRTVESSNNDQHSTVDIRCPSIEDVFLNLAQHGSEWTTETRSSSPTTDVDIDSPSIEKNAAASSPGKGTNFFQQVMILFRKRLVVLRRNYMPHICALIVPAVVAGLGCYYFLQGFTGIPCAQRVGNDPQVLTLGALERYWGIEVPVAPADRLSYSNLPAAYYQYRSRLRLQSDYADYQAYIHNNFRDVAPGGFYVGNASDPTPLMSYRINGNPGYAGLAKNLADSYFTGVNINADFSTFQLPLTGSTGDSLQLILYITLAMCVYPAFLALYPTYERKSNVRALHYSSGVRPAPLWLAYLLFDSIVIVLVSIAVVVIFTGLSDVWYGPGYIFFALFLYGVCSTLLAYAISLACNTVLAAFAMVAGYQAVSVLIYFILYLVLLTFGSAELLQSNLEVVQFTYGLICPAGSLLRVLLLALNQSQLLCRERSFAGDPGSIEIYGGIYLYLILQSVALYGFLVCHDSFTWTQLIDRIRKPSVDTDSEKDSHVQHPSVGQEATRTQASADELRLLSLSKRFGKELAVDNVTLGVDRGEICALLGPNGAGKTSTIGLIRGDLRPSSSASSALISGHSIQREKLAAHRHLGVCPQFNATDRMTVIEHLKFYARIRGVQQVSSRVATAVKAFGLYEYRNRLVAKLSGGNQRRLSLATAMIGNPTVVLLDEMSTGVDSLAMRKMWQLISEVKSQVAIVITTHSMEEASVLSDKVAIMSKRLLTVGSPRQLRDSYTVGVYQVHIVHSKGSATTKQEMDDVLDWIVKESPGAELKRGSDSTMHGQVRCQIVFHKSPEDGEQQRRAAENQEGDRRSSHPLLTLYERLEETRQRFSVSYYSVSRPTLEDVFLDILENHD</sequence>
<comment type="caution">
    <text evidence="13">The sequence shown here is derived from an EMBL/GenBank/DDBJ whole genome shotgun (WGS) entry which is preliminary data.</text>
</comment>
<feature type="transmembrane region" description="Helical" evidence="11">
    <location>
        <begin position="1044"/>
        <end position="1063"/>
    </location>
</feature>
<keyword evidence="4 11" id="KW-0812">Transmembrane</keyword>
<dbReference type="Pfam" id="PF00005">
    <property type="entry name" value="ABC_tran"/>
    <property type="match status" value="2"/>
</dbReference>
<feature type="transmembrane region" description="Helical" evidence="11">
    <location>
        <begin position="413"/>
        <end position="435"/>
    </location>
</feature>
<feature type="region of interest" description="Disordered" evidence="10">
    <location>
        <begin position="1498"/>
        <end position="1522"/>
    </location>
</feature>
<comment type="subcellular location">
    <subcellularLocation>
        <location evidence="1">Membrane</location>
        <topology evidence="1">Multi-pass membrane protein</topology>
    </subcellularLocation>
</comment>
<dbReference type="Proteomes" id="UP001337655">
    <property type="component" value="Unassembled WGS sequence"/>
</dbReference>
<feature type="transmembrane region" description="Helical" evidence="11">
    <location>
        <begin position="23"/>
        <end position="44"/>
    </location>
</feature>
<evidence type="ECO:0000256" key="10">
    <source>
        <dbReference type="SAM" id="MobiDB-lite"/>
    </source>
</evidence>
<dbReference type="GO" id="GO:0016887">
    <property type="term" value="F:ATP hydrolysis activity"/>
    <property type="evidence" value="ECO:0007669"/>
    <property type="project" value="InterPro"/>
</dbReference>
<accession>A0AAV9PIH0</accession>
<gene>
    <name evidence="13" type="ORF">LTR77_003659</name>
</gene>
<feature type="region of interest" description="Disordered" evidence="10">
    <location>
        <begin position="751"/>
        <end position="780"/>
    </location>
</feature>
<evidence type="ECO:0000256" key="9">
    <source>
        <dbReference type="ARBA" id="ARBA00023136"/>
    </source>
</evidence>
<feature type="compositionally biased region" description="Basic and acidic residues" evidence="10">
    <location>
        <begin position="1498"/>
        <end position="1518"/>
    </location>
</feature>
<dbReference type="PROSITE" id="PS50893">
    <property type="entry name" value="ABC_TRANSPORTER_2"/>
    <property type="match status" value="2"/>
</dbReference>
<feature type="transmembrane region" description="Helical" evidence="11">
    <location>
        <begin position="1070"/>
        <end position="1093"/>
    </location>
</feature>
<evidence type="ECO:0000256" key="5">
    <source>
        <dbReference type="ARBA" id="ARBA00022737"/>
    </source>
</evidence>
<evidence type="ECO:0000256" key="8">
    <source>
        <dbReference type="ARBA" id="ARBA00022989"/>
    </source>
</evidence>
<dbReference type="CDD" id="cd03263">
    <property type="entry name" value="ABC_subfamily_A"/>
    <property type="match status" value="2"/>
</dbReference>
<feature type="compositionally biased region" description="Polar residues" evidence="10">
    <location>
        <begin position="751"/>
        <end position="762"/>
    </location>
</feature>
<reference evidence="13 14" key="1">
    <citation type="submission" date="2023-08" db="EMBL/GenBank/DDBJ databases">
        <title>Black Yeasts Isolated from many extreme environments.</title>
        <authorList>
            <person name="Coleine C."/>
            <person name="Stajich J.E."/>
            <person name="Selbmann L."/>
        </authorList>
    </citation>
    <scope>NUCLEOTIDE SEQUENCE [LARGE SCALE GENOMIC DNA]</scope>
    <source>
        <strain evidence="13 14">CCFEE 5935</strain>
    </source>
</reference>
<feature type="transmembrane region" description="Helical" evidence="11">
    <location>
        <begin position="231"/>
        <end position="253"/>
    </location>
</feature>
<evidence type="ECO:0000256" key="7">
    <source>
        <dbReference type="ARBA" id="ARBA00022840"/>
    </source>
</evidence>
<feature type="transmembrane region" description="Helical" evidence="11">
    <location>
        <begin position="968"/>
        <end position="989"/>
    </location>
</feature>
<dbReference type="Pfam" id="PF12698">
    <property type="entry name" value="ABC2_membrane_3"/>
    <property type="match status" value="1"/>
</dbReference>
<proteinExistence type="inferred from homology"/>
<feature type="transmembrane region" description="Helical" evidence="11">
    <location>
        <begin position="1010"/>
        <end position="1032"/>
    </location>
</feature>
<dbReference type="Gene3D" id="3.40.50.300">
    <property type="entry name" value="P-loop containing nucleotide triphosphate hydrolases"/>
    <property type="match status" value="2"/>
</dbReference>
<feature type="transmembrane region" description="Helical" evidence="11">
    <location>
        <begin position="273"/>
        <end position="302"/>
    </location>
</feature>
<organism evidence="13 14">
    <name type="scientific">Saxophila tyrrhenica</name>
    <dbReference type="NCBI Taxonomy" id="1690608"/>
    <lineage>
        <taxon>Eukaryota</taxon>
        <taxon>Fungi</taxon>
        <taxon>Dikarya</taxon>
        <taxon>Ascomycota</taxon>
        <taxon>Pezizomycotina</taxon>
        <taxon>Dothideomycetes</taxon>
        <taxon>Dothideomycetidae</taxon>
        <taxon>Mycosphaerellales</taxon>
        <taxon>Extremaceae</taxon>
        <taxon>Saxophila</taxon>
    </lineage>
</organism>
<keyword evidence="5" id="KW-0677">Repeat</keyword>
<dbReference type="PANTHER" id="PTHR19229">
    <property type="entry name" value="ATP-BINDING CASSETTE TRANSPORTER SUBFAMILY A ABCA"/>
    <property type="match status" value="1"/>
</dbReference>
<evidence type="ECO:0000256" key="6">
    <source>
        <dbReference type="ARBA" id="ARBA00022741"/>
    </source>
</evidence>
<evidence type="ECO:0000256" key="1">
    <source>
        <dbReference type="ARBA" id="ARBA00004141"/>
    </source>
</evidence>
<dbReference type="GeneID" id="89925005"/>
<evidence type="ECO:0000313" key="13">
    <source>
        <dbReference type="EMBL" id="KAK5172022.1"/>
    </source>
</evidence>
<dbReference type="GO" id="GO:0140359">
    <property type="term" value="F:ABC-type transporter activity"/>
    <property type="evidence" value="ECO:0007669"/>
    <property type="project" value="InterPro"/>
</dbReference>
<protein>
    <recommendedName>
        <fullName evidence="12">ABC transporter domain-containing protein</fullName>
    </recommendedName>
</protein>
<dbReference type="InterPro" id="IPR013525">
    <property type="entry name" value="ABC2_TM"/>
</dbReference>
<feature type="transmembrane region" description="Helical" evidence="11">
    <location>
        <begin position="805"/>
        <end position="827"/>
    </location>
</feature>
<feature type="transmembrane region" description="Helical" evidence="11">
    <location>
        <begin position="314"/>
        <end position="336"/>
    </location>
</feature>
<dbReference type="GO" id="GO:0005524">
    <property type="term" value="F:ATP binding"/>
    <property type="evidence" value="ECO:0007669"/>
    <property type="project" value="UniProtKB-KW"/>
</dbReference>
<dbReference type="InterPro" id="IPR017871">
    <property type="entry name" value="ABC_transporter-like_CS"/>
</dbReference>
<dbReference type="PROSITE" id="PS00211">
    <property type="entry name" value="ABC_TRANSPORTER_1"/>
    <property type="match status" value="2"/>
</dbReference>
<evidence type="ECO:0000256" key="11">
    <source>
        <dbReference type="SAM" id="Phobius"/>
    </source>
</evidence>
<dbReference type="GO" id="GO:0016020">
    <property type="term" value="C:membrane"/>
    <property type="evidence" value="ECO:0007669"/>
    <property type="project" value="UniProtKB-SubCell"/>
</dbReference>
<dbReference type="InterPro" id="IPR027417">
    <property type="entry name" value="P-loop_NTPase"/>
</dbReference>
<evidence type="ECO:0000256" key="4">
    <source>
        <dbReference type="ARBA" id="ARBA00022692"/>
    </source>
</evidence>
<feature type="domain" description="ABC transporter" evidence="12">
    <location>
        <begin position="1221"/>
        <end position="1448"/>
    </location>
</feature>
<dbReference type="PANTHER" id="PTHR19229:SF36">
    <property type="entry name" value="ATP-BINDING CASSETTE SUB-FAMILY A MEMBER 2"/>
    <property type="match status" value="1"/>
</dbReference>
<keyword evidence="3" id="KW-0813">Transport</keyword>
<feature type="compositionally biased region" description="Basic and acidic residues" evidence="10">
    <location>
        <begin position="1192"/>
        <end position="1202"/>
    </location>
</feature>
<dbReference type="InterPro" id="IPR026082">
    <property type="entry name" value="ABCA"/>
</dbReference>
<feature type="transmembrane region" description="Helical" evidence="11">
    <location>
        <begin position="1113"/>
        <end position="1132"/>
    </location>
</feature>
<keyword evidence="8 11" id="KW-1133">Transmembrane helix</keyword>
<dbReference type="SUPFAM" id="SSF52540">
    <property type="entry name" value="P-loop containing nucleoside triphosphate hydrolases"/>
    <property type="match status" value="2"/>
</dbReference>
<dbReference type="SMART" id="SM00382">
    <property type="entry name" value="AAA"/>
    <property type="match status" value="2"/>
</dbReference>
<dbReference type="InterPro" id="IPR003439">
    <property type="entry name" value="ABC_transporter-like_ATP-bd"/>
</dbReference>
<feature type="region of interest" description="Disordered" evidence="10">
    <location>
        <begin position="1192"/>
        <end position="1214"/>
    </location>
</feature>
<keyword evidence="6" id="KW-0547">Nucleotide-binding</keyword>
<comment type="similarity">
    <text evidence="2">Belongs to the ABC transporter superfamily. ABCA family.</text>
</comment>
<name>A0AAV9PIH0_9PEZI</name>
<evidence type="ECO:0000256" key="2">
    <source>
        <dbReference type="ARBA" id="ARBA00008869"/>
    </source>
</evidence>
<keyword evidence="14" id="KW-1185">Reference proteome</keyword>
<dbReference type="RefSeq" id="XP_064660866.1">
    <property type="nucleotide sequence ID" value="XM_064800915.1"/>
</dbReference>
<dbReference type="InterPro" id="IPR003593">
    <property type="entry name" value="AAA+_ATPase"/>
</dbReference>
<evidence type="ECO:0000256" key="3">
    <source>
        <dbReference type="ARBA" id="ARBA00022448"/>
    </source>
</evidence>
<evidence type="ECO:0000313" key="14">
    <source>
        <dbReference type="Proteomes" id="UP001337655"/>
    </source>
</evidence>
<feature type="transmembrane region" description="Helical" evidence="11">
    <location>
        <begin position="1153"/>
        <end position="1172"/>
    </location>
</feature>
<evidence type="ECO:0000259" key="12">
    <source>
        <dbReference type="PROSITE" id="PS50893"/>
    </source>
</evidence>
<feature type="transmembrane region" description="Helical" evidence="11">
    <location>
        <begin position="342"/>
        <end position="361"/>
    </location>
</feature>
<keyword evidence="9 11" id="KW-0472">Membrane</keyword>